<dbReference type="InterPro" id="IPR035914">
    <property type="entry name" value="Sperma_CUB_dom_sf"/>
</dbReference>
<dbReference type="Pfam" id="PF00431">
    <property type="entry name" value="CUB"/>
    <property type="match status" value="3"/>
</dbReference>
<dbReference type="SUPFAM" id="SSF49854">
    <property type="entry name" value="Spermadhesin, CUB domain"/>
    <property type="match status" value="3"/>
</dbReference>
<dbReference type="AlphaFoldDB" id="A0A8B9TPD3"/>
<reference evidence="6" key="2">
    <citation type="submission" date="2025-08" db="UniProtKB">
        <authorList>
            <consortium name="Ensembl"/>
        </authorList>
    </citation>
    <scope>IDENTIFICATION</scope>
</reference>
<dbReference type="FunFam" id="2.60.120.290:FF:000013">
    <property type="entry name" value="Membrane frizzled-related protein"/>
    <property type="match status" value="1"/>
</dbReference>
<dbReference type="CDD" id="cd00041">
    <property type="entry name" value="CUB"/>
    <property type="match status" value="2"/>
</dbReference>
<dbReference type="PANTHER" id="PTHR24251">
    <property type="entry name" value="OVOCHYMASE-RELATED"/>
    <property type="match status" value="1"/>
</dbReference>
<evidence type="ECO:0000313" key="7">
    <source>
        <dbReference type="Proteomes" id="UP000694400"/>
    </source>
</evidence>
<evidence type="ECO:0000256" key="3">
    <source>
        <dbReference type="PROSITE-ProRule" id="PRU00059"/>
    </source>
</evidence>
<dbReference type="Gene3D" id="2.60.120.290">
    <property type="entry name" value="Spermadhesin, CUB domain"/>
    <property type="match status" value="4"/>
</dbReference>
<protein>
    <submittedName>
        <fullName evidence="6">CUB domain containing protein 2</fullName>
    </submittedName>
</protein>
<feature type="region of interest" description="Disordered" evidence="4">
    <location>
        <begin position="291"/>
        <end position="333"/>
    </location>
</feature>
<comment type="caution">
    <text evidence="3">Lacks conserved residue(s) required for the propagation of feature annotation.</text>
</comment>
<evidence type="ECO:0000256" key="1">
    <source>
        <dbReference type="ARBA" id="ARBA00022737"/>
    </source>
</evidence>
<reference evidence="6" key="3">
    <citation type="submission" date="2025-09" db="UniProtKB">
        <authorList>
            <consortium name="Ensembl"/>
        </authorList>
    </citation>
    <scope>IDENTIFICATION</scope>
</reference>
<evidence type="ECO:0000259" key="5">
    <source>
        <dbReference type="PROSITE" id="PS01180"/>
    </source>
</evidence>
<keyword evidence="1" id="KW-0677">Repeat</keyword>
<dbReference type="PANTHER" id="PTHR24251:SF47">
    <property type="entry name" value="CUB DOMAIN-CONTAINING PROTEIN 2"/>
    <property type="match status" value="1"/>
</dbReference>
<evidence type="ECO:0000256" key="4">
    <source>
        <dbReference type="SAM" id="MobiDB-lite"/>
    </source>
</evidence>
<dbReference type="PROSITE" id="PS01180">
    <property type="entry name" value="CUB"/>
    <property type="match status" value="3"/>
</dbReference>
<reference evidence="6" key="1">
    <citation type="submission" date="2019-08" db="EMBL/GenBank/DDBJ databases">
        <title>Three high-quality genomes provides insights into domestication of ducks.</title>
        <authorList>
            <person name="Hou Z.C."/>
            <person name="Zhu F."/>
            <person name="Yin Z.T."/>
            <person name="Zhang F."/>
        </authorList>
    </citation>
    <scope>NUCLEOTIDE SEQUENCE [LARGE SCALE GENOMIC DNA]</scope>
</reference>
<feature type="domain" description="CUB" evidence="5">
    <location>
        <begin position="134"/>
        <end position="231"/>
    </location>
</feature>
<sequence>MGCHICFPPLSSCHPGIKCGGVLSAPSGNFSSPNFPGPYPYETECTWLIVVAEGSSVLLSFSHFELEYHAACAYDYLQVYNGAARDRGNLLGTFCGHSTPPPFASAWHVMAVVFRSDRHVAKRGFAAAYRKDACGGQLTGLSGEITSPRYPESYPNDAECRWSIGMEGGQGCGFDYVALFDGPTASAPRLGRYCGSARPPRTVSSTQHLLVLFKSDFNIVGRGFKAHFYSGESARKSTPGYRIKIFFLDLELEARSSLTGGCDYDRLSAFDGGAENASLLGTWCGHDSPVPVTSRGHQAAAGAPHGPQHGQEGLSPSPMLEGKPGEVAKHSGTSSCINTSHVVAVPSHHGLPEGHQVPCMAQPWVEMLFSPPL</sequence>
<name>A0A8B9TPD3_ANAPL</name>
<feature type="domain" description="CUB" evidence="5">
    <location>
        <begin position="239"/>
        <end position="294"/>
    </location>
</feature>
<evidence type="ECO:0000256" key="2">
    <source>
        <dbReference type="ARBA" id="ARBA00023157"/>
    </source>
</evidence>
<organism evidence="6 7">
    <name type="scientific">Anas platyrhynchos</name>
    <name type="common">Mallard</name>
    <name type="synonym">Anas boschas</name>
    <dbReference type="NCBI Taxonomy" id="8839"/>
    <lineage>
        <taxon>Eukaryota</taxon>
        <taxon>Metazoa</taxon>
        <taxon>Chordata</taxon>
        <taxon>Craniata</taxon>
        <taxon>Vertebrata</taxon>
        <taxon>Euteleostomi</taxon>
        <taxon>Archelosauria</taxon>
        <taxon>Archosauria</taxon>
        <taxon>Dinosauria</taxon>
        <taxon>Saurischia</taxon>
        <taxon>Theropoda</taxon>
        <taxon>Coelurosauria</taxon>
        <taxon>Aves</taxon>
        <taxon>Neognathae</taxon>
        <taxon>Galloanserae</taxon>
        <taxon>Anseriformes</taxon>
        <taxon>Anatidae</taxon>
        <taxon>Anatinae</taxon>
        <taxon>Anas</taxon>
    </lineage>
</organism>
<dbReference type="SMART" id="SM00042">
    <property type="entry name" value="CUB"/>
    <property type="match status" value="2"/>
</dbReference>
<evidence type="ECO:0000313" key="6">
    <source>
        <dbReference type="Ensembl" id="ENSAPLP00020023556.1"/>
    </source>
</evidence>
<feature type="compositionally biased region" description="Low complexity" evidence="4">
    <location>
        <begin position="296"/>
        <end position="311"/>
    </location>
</feature>
<feature type="domain" description="CUB" evidence="5">
    <location>
        <begin position="19"/>
        <end position="132"/>
    </location>
</feature>
<accession>A0A8B9TPD3</accession>
<keyword evidence="2" id="KW-1015">Disulfide bond</keyword>
<dbReference type="Proteomes" id="UP000694400">
    <property type="component" value="Chromosome 8"/>
</dbReference>
<dbReference type="InterPro" id="IPR000859">
    <property type="entry name" value="CUB_dom"/>
</dbReference>
<dbReference type="Ensembl" id="ENSAPLT00020025421.1">
    <property type="protein sequence ID" value="ENSAPLP00020023556.1"/>
    <property type="gene ID" value="ENSAPLG00020016355.1"/>
</dbReference>
<proteinExistence type="predicted"/>